<dbReference type="PANTHER" id="PTHR11113">
    <property type="entry name" value="N-ACETYLGLUCOSAMINE-6-PHOSPHATE DEACETYLASE"/>
    <property type="match status" value="1"/>
</dbReference>
<evidence type="ECO:0000256" key="1">
    <source>
        <dbReference type="ARBA" id="ARBA00022801"/>
    </source>
</evidence>
<name>A0A645BBB2_9ZZZZ</name>
<evidence type="ECO:0000259" key="3">
    <source>
        <dbReference type="Pfam" id="PF13382"/>
    </source>
</evidence>
<dbReference type="Gene3D" id="3.20.20.140">
    <property type="entry name" value="Metal-dependent hydrolases"/>
    <property type="match status" value="1"/>
</dbReference>
<dbReference type="PANTHER" id="PTHR11113:SF2">
    <property type="entry name" value="ADENINE DEAMINASE"/>
    <property type="match status" value="1"/>
</dbReference>
<organism evidence="4">
    <name type="scientific">bioreactor metagenome</name>
    <dbReference type="NCBI Taxonomy" id="1076179"/>
    <lineage>
        <taxon>unclassified sequences</taxon>
        <taxon>metagenomes</taxon>
        <taxon>ecological metagenomes</taxon>
    </lineage>
</organism>
<dbReference type="InterPro" id="IPR006680">
    <property type="entry name" value="Amidohydro-rel"/>
</dbReference>
<proteinExistence type="predicted"/>
<reference evidence="4" key="1">
    <citation type="submission" date="2019-08" db="EMBL/GenBank/DDBJ databases">
        <authorList>
            <person name="Kucharzyk K."/>
            <person name="Murdoch R.W."/>
            <person name="Higgins S."/>
            <person name="Loffler F."/>
        </authorList>
    </citation>
    <scope>NUCLEOTIDE SEQUENCE</scope>
</reference>
<dbReference type="EC" id="3.5.4.2" evidence="4"/>
<keyword evidence="1 4" id="KW-0378">Hydrolase</keyword>
<feature type="domain" description="Amidohydrolase-related" evidence="2">
    <location>
        <begin position="20"/>
        <end position="269"/>
    </location>
</feature>
<feature type="domain" description="Adenine deaminase C-terminal" evidence="3">
    <location>
        <begin position="330"/>
        <end position="488"/>
    </location>
</feature>
<protein>
    <submittedName>
        <fullName evidence="4">Adenine deaminase</fullName>
        <ecNumber evidence="4">3.5.4.2</ecNumber>
    </submittedName>
</protein>
<accession>A0A645BBB2</accession>
<dbReference type="SUPFAM" id="SSF51556">
    <property type="entry name" value="Metallo-dependent hydrolases"/>
    <property type="match status" value="1"/>
</dbReference>
<comment type="caution">
    <text evidence="4">The sequence shown here is derived from an EMBL/GenBank/DDBJ whole genome shotgun (WGS) entry which is preliminary data.</text>
</comment>
<dbReference type="EMBL" id="VSSQ01018818">
    <property type="protein sequence ID" value="MPM62348.1"/>
    <property type="molecule type" value="Genomic_DNA"/>
</dbReference>
<dbReference type="AlphaFoldDB" id="A0A645BBB2"/>
<dbReference type="InterPro" id="IPR032466">
    <property type="entry name" value="Metal_Hydrolase"/>
</dbReference>
<dbReference type="GO" id="GO:0000034">
    <property type="term" value="F:adenine deaminase activity"/>
    <property type="evidence" value="ECO:0007669"/>
    <property type="project" value="UniProtKB-EC"/>
</dbReference>
<gene>
    <name evidence="4" type="primary">ade_21</name>
    <name evidence="4" type="ORF">SDC9_109214</name>
</gene>
<dbReference type="Pfam" id="PF13382">
    <property type="entry name" value="Adenine_deam_C"/>
    <property type="match status" value="1"/>
</dbReference>
<evidence type="ECO:0000259" key="2">
    <source>
        <dbReference type="Pfam" id="PF01979"/>
    </source>
</evidence>
<dbReference type="InterPro" id="IPR026912">
    <property type="entry name" value="Adenine_deam_C"/>
</dbReference>
<sequence>MTTPTEFSNAVLPHGTTTIVADCHEVANVFGVEGLCDYMDLPSLVDVFYAIPSSVPSTSMELETNFGPIDADQVEYLCKRKDIIALGEIMNANDLFSKSDNRTKRIIDTFKNQKPGFPIEGHCPRITGEPLSRFIASGVDSDHTQQTAASIREKISAGMFLEIQRKSVSKEVIDALKAPELAGRFCFCTDDVLPDMLANEGHLDAVLSDALALGMRPEQVIHAATYSPSRRMNLLDRGQIAPGRRADFILIDDLETLHIHSVYKNGTLVYEQGAGLLARSKLPMFKKEYLHSIKRRPLVAEQFDLSLESGEREITVIEREESTTFTRFAKQHIHHGGGSFSFRQYGLSLIAVIERYGHEAPIIPAFMKNGLTRAGAICSSWAHDSHNLLVLASSVELAVRAVNRVIAEQGGIALVDESEESFIPLPYGGIISVEPIAVLSGQIQQVRTWLVEHGYQAREEIMNFAVLSLPVSPELKISDKGLVDVRKQQLVDWKKQ</sequence>
<dbReference type="Pfam" id="PF01979">
    <property type="entry name" value="Amidohydro_1"/>
    <property type="match status" value="1"/>
</dbReference>
<evidence type="ECO:0000313" key="4">
    <source>
        <dbReference type="EMBL" id="MPM62348.1"/>
    </source>
</evidence>